<dbReference type="InterPro" id="IPR003594">
    <property type="entry name" value="HATPase_dom"/>
</dbReference>
<feature type="domain" description="HPt" evidence="15">
    <location>
        <begin position="630"/>
        <end position="734"/>
    </location>
</feature>
<proteinExistence type="predicted"/>
<evidence type="ECO:0000259" key="13">
    <source>
        <dbReference type="PROSITE" id="PS50110"/>
    </source>
</evidence>
<comment type="caution">
    <text evidence="16">The sequence shown here is derived from an EMBL/GenBank/DDBJ whole genome shotgun (WGS) entry which is preliminary data.</text>
</comment>
<organism evidence="16 17">
    <name type="scientific">Psychrobacter immobilis</name>
    <dbReference type="NCBI Taxonomy" id="498"/>
    <lineage>
        <taxon>Bacteria</taxon>
        <taxon>Pseudomonadati</taxon>
        <taxon>Pseudomonadota</taxon>
        <taxon>Gammaproteobacteria</taxon>
        <taxon>Moraxellales</taxon>
        <taxon>Moraxellaceae</taxon>
        <taxon>Psychrobacter</taxon>
    </lineage>
</organism>
<accession>A0A2V1ZW97</accession>
<keyword evidence="11" id="KW-0175">Coiled coil</keyword>
<comment type="catalytic activity">
    <reaction evidence="1">
        <text>ATP + protein L-histidine = ADP + protein N-phospho-L-histidine.</text>
        <dbReference type="EC" id="2.7.13.3"/>
    </reaction>
</comment>
<evidence type="ECO:0000256" key="11">
    <source>
        <dbReference type="SAM" id="Coils"/>
    </source>
</evidence>
<protein>
    <recommendedName>
        <fullName evidence="3">Chemotaxis protein CheA</fullName>
        <ecNumber evidence="2">2.7.13.3</ecNumber>
    </recommendedName>
</protein>
<dbReference type="Pfam" id="PF02518">
    <property type="entry name" value="HATPase_c"/>
    <property type="match status" value="1"/>
</dbReference>
<dbReference type="SMART" id="SM01231">
    <property type="entry name" value="H-kinase_dim"/>
    <property type="match status" value="1"/>
</dbReference>
<dbReference type="RefSeq" id="WP_109591821.1">
    <property type="nucleotide sequence ID" value="NZ_CAJGZY010000012.1"/>
</dbReference>
<keyword evidence="4 10" id="KW-0597">Phosphoprotein</keyword>
<reference evidence="16 17" key="1">
    <citation type="submission" date="2018-05" db="EMBL/GenBank/DDBJ databases">
        <title>Genomic Encyclopedia of Type Strains, Phase IV (KMG-IV): sequencing the most valuable type-strain genomes for metagenomic binning, comparative biology and taxonomic classification.</title>
        <authorList>
            <person name="Goeker M."/>
        </authorList>
    </citation>
    <scope>NUCLEOTIDE SEQUENCE [LARGE SCALE GENOMIC DNA]</scope>
    <source>
        <strain evidence="16 17">DSM 7229</strain>
    </source>
</reference>
<dbReference type="EC" id="2.7.13.3" evidence="2"/>
<evidence type="ECO:0000313" key="17">
    <source>
        <dbReference type="Proteomes" id="UP000245655"/>
    </source>
</evidence>
<dbReference type="PROSITE" id="PS50110">
    <property type="entry name" value="RESPONSE_REGULATORY"/>
    <property type="match status" value="1"/>
</dbReference>
<feature type="domain" description="HPt" evidence="15">
    <location>
        <begin position="839"/>
        <end position="943"/>
    </location>
</feature>
<dbReference type="InterPro" id="IPR004358">
    <property type="entry name" value="Sig_transdc_His_kin-like_C"/>
</dbReference>
<keyword evidence="7" id="KW-0902">Two-component regulatory system</keyword>
<dbReference type="SUPFAM" id="SSF50341">
    <property type="entry name" value="CheW-like"/>
    <property type="match status" value="1"/>
</dbReference>
<dbReference type="PROSITE" id="PS50851">
    <property type="entry name" value="CHEW"/>
    <property type="match status" value="1"/>
</dbReference>
<feature type="modified residue" description="Phosphohistidine" evidence="9">
    <location>
        <position position="1377"/>
    </location>
</feature>
<feature type="modified residue" description="Phosphohistidine" evidence="9">
    <location>
        <position position="886"/>
    </location>
</feature>
<dbReference type="Gene3D" id="2.30.30.40">
    <property type="entry name" value="SH3 Domains"/>
    <property type="match status" value="1"/>
</dbReference>
<evidence type="ECO:0000256" key="5">
    <source>
        <dbReference type="ARBA" id="ARBA00022679"/>
    </source>
</evidence>
<dbReference type="InterPro" id="IPR036890">
    <property type="entry name" value="HATPase_C_sf"/>
</dbReference>
<dbReference type="PANTHER" id="PTHR43395">
    <property type="entry name" value="SENSOR HISTIDINE KINASE CHEA"/>
    <property type="match status" value="1"/>
</dbReference>
<dbReference type="InterPro" id="IPR011006">
    <property type="entry name" value="CheY-like_superfamily"/>
</dbReference>
<dbReference type="InterPro" id="IPR005467">
    <property type="entry name" value="His_kinase_dom"/>
</dbReference>
<name>A0A2V1ZW97_PSYIM</name>
<dbReference type="InterPro" id="IPR008207">
    <property type="entry name" value="Sig_transdc_His_kin_Hpt_dom"/>
</dbReference>
<dbReference type="SMART" id="SM00387">
    <property type="entry name" value="HATPase_c"/>
    <property type="match status" value="1"/>
</dbReference>
<dbReference type="InterPro" id="IPR002545">
    <property type="entry name" value="CheW-lke_dom"/>
</dbReference>
<evidence type="ECO:0000256" key="10">
    <source>
        <dbReference type="PROSITE-ProRule" id="PRU00169"/>
    </source>
</evidence>
<evidence type="ECO:0000259" key="14">
    <source>
        <dbReference type="PROSITE" id="PS50851"/>
    </source>
</evidence>
<dbReference type="PRINTS" id="PR00344">
    <property type="entry name" value="BCTRLSENSOR"/>
</dbReference>
<dbReference type="InterPro" id="IPR051315">
    <property type="entry name" value="Bact_Chemotaxis_CheA"/>
</dbReference>
<dbReference type="PANTHER" id="PTHR43395:SF8">
    <property type="entry name" value="HISTIDINE KINASE"/>
    <property type="match status" value="1"/>
</dbReference>
<dbReference type="Pfam" id="PF00072">
    <property type="entry name" value="Response_reg"/>
    <property type="match status" value="1"/>
</dbReference>
<comment type="function">
    <text evidence="8">Involved in the transmission of sensory signals from the chemoreceptors to the flagellar motors. CheA is autophosphorylated; it can transfer its phosphate group to either CheB or CheY.</text>
</comment>
<evidence type="ECO:0000256" key="1">
    <source>
        <dbReference type="ARBA" id="ARBA00000085"/>
    </source>
</evidence>
<keyword evidence="6 16" id="KW-0418">Kinase</keyword>
<feature type="domain" description="Histidine kinase" evidence="12">
    <location>
        <begin position="1759"/>
        <end position="2012"/>
    </location>
</feature>
<dbReference type="PROSITE" id="PS50894">
    <property type="entry name" value="HPT"/>
    <property type="match status" value="5"/>
</dbReference>
<dbReference type="SUPFAM" id="SSF52172">
    <property type="entry name" value="CheY-like"/>
    <property type="match status" value="1"/>
</dbReference>
<evidence type="ECO:0000256" key="3">
    <source>
        <dbReference type="ARBA" id="ARBA00021495"/>
    </source>
</evidence>
<evidence type="ECO:0000313" key="16">
    <source>
        <dbReference type="EMBL" id="PWK09563.1"/>
    </source>
</evidence>
<dbReference type="GO" id="GO:0000155">
    <property type="term" value="F:phosphorelay sensor kinase activity"/>
    <property type="evidence" value="ECO:0007669"/>
    <property type="project" value="InterPro"/>
</dbReference>
<dbReference type="EMBL" id="QGGM01000011">
    <property type="protein sequence ID" value="PWK09563.1"/>
    <property type="molecule type" value="Genomic_DNA"/>
</dbReference>
<evidence type="ECO:0000256" key="2">
    <source>
        <dbReference type="ARBA" id="ARBA00012438"/>
    </source>
</evidence>
<dbReference type="InterPro" id="IPR036061">
    <property type="entry name" value="CheW-like_dom_sf"/>
</dbReference>
<keyword evidence="17" id="KW-1185">Reference proteome</keyword>
<dbReference type="Gene3D" id="3.30.565.10">
    <property type="entry name" value="Histidine kinase-like ATPase, C-terminal domain"/>
    <property type="match status" value="1"/>
</dbReference>
<dbReference type="InterPro" id="IPR004105">
    <property type="entry name" value="CheA-like_dim"/>
</dbReference>
<feature type="domain" description="HPt" evidence="15">
    <location>
        <begin position="1508"/>
        <end position="1611"/>
    </location>
</feature>
<evidence type="ECO:0000256" key="6">
    <source>
        <dbReference type="ARBA" id="ARBA00022777"/>
    </source>
</evidence>
<dbReference type="SUPFAM" id="SSF47226">
    <property type="entry name" value="Histidine-containing phosphotransfer domain, HPT domain"/>
    <property type="match status" value="5"/>
</dbReference>
<keyword evidence="5" id="KW-0808">Transferase</keyword>
<dbReference type="InterPro" id="IPR001789">
    <property type="entry name" value="Sig_transdc_resp-reg_receiver"/>
</dbReference>
<dbReference type="SMART" id="SM00073">
    <property type="entry name" value="HPT"/>
    <property type="match status" value="5"/>
</dbReference>
<gene>
    <name evidence="16" type="ORF">C8D84_11199</name>
</gene>
<dbReference type="CDD" id="cd00088">
    <property type="entry name" value="HPT"/>
    <property type="match status" value="4"/>
</dbReference>
<evidence type="ECO:0000256" key="7">
    <source>
        <dbReference type="ARBA" id="ARBA00023012"/>
    </source>
</evidence>
<feature type="modified residue" description="Phosphohistidine" evidence="9">
    <location>
        <position position="1083"/>
    </location>
</feature>
<dbReference type="SMART" id="SM00448">
    <property type="entry name" value="REC"/>
    <property type="match status" value="1"/>
</dbReference>
<evidence type="ECO:0000256" key="8">
    <source>
        <dbReference type="ARBA" id="ARBA00035100"/>
    </source>
</evidence>
<sequence length="2302" mass="256819">MKNQPNDIVTLEWLLPLFNQQLSQISDGWQLDADSTDYDQMVQHYHQVGGALTMIRLNLLADLANKLSLLADVSSRDSISANDRHIGQFSHRLLQRELNQYARMGNHNTVLIDNAADELTQALSKLGVASDISVSLANTQHKNLNSHAIDDHIIDGINSIEVMMPANRTATHLADYHYQQLLLVWRQQVQALLSANTNQPSSLTTLERVSQYLWQTTQHDDLQRLWYLTELWLNDLAHNDTPLPEYYASLLSQLDQVIESRTQQAELSSSVIRSLIVRVYIELNSLAQSSKRTQSLLNDLSQTSSTGSRFLPRILSELETLIFTLDKPDTLLVPLQKIQSQLEGRGWTYYVSQIHAIVTDIEQALSSETGFAQEQWQIERQLQELYNAIYHTEQTISLKIGDAASFTTLSATFEAIETQSETSPETASVGGSLRELRIAVEDVKQSFHEYVQRQDIDLLPIAADFTYIGDAFVDMGLPSIRQTMSDMASIFTQLTIHEIDVLSWDVTQALAEGLTSIELLLDYLAQQVFDQQLLMRANEYTATAAQLLTHYIASPETINDTFLTRKSVATNVLRYDDSGEIAPANSQNDVANQALTDVDNERVVGQDTADDDSTESDALTRAREQVKLDNFEMDAEIRDIFIEEVTEVIADLEDFLPIWQQDSKDLTPLTEVRRGFHTLKGSGRMVGAFSISEMAWSIENLLNRLLDKTLPVTDDVVNLVMDTAKRLPALVVDFEAQQSPSFDPAVTILQSNNLMTQQPINAGLTILDAVTADSDSALELSPPFDDDAELLTALDMSNESNETTADSTKSTAVASLSAIDIPAILKPFMQETEQLSADAHDADPDIKEIFLEEADEVLAEIVPLYEDWRLLPADLSGLVDIRRGFHTLKGSGRMVGANYTAELAWAIENMLNRILDHSVTVSADMRQLIADVLAAYPAMLTVFENDSQNYPVMVPLWIACANAYSKQQGDEFSYSALYEQASNSSEDETIQASVLSPAIDEHSPTQDNLNTAIDTTLQTINSVNEMIAEAPIYLAPQSEEEKMFCEIFIDEAEGLLQDIDQFVDEHQDQSYIEVTDEIVRAFHTLRGASGSSALAAISEVSATIEHSLELLQQQDTAMNAQHLEALAKSATLMDGYLNNYKQNVQPQNISIEDAQSQQDIASLQAMLGEQYVISDDKVTADNKPTIEQLLDNNIDELLDAEWELDDALNHSETAHVQGYISQQISQIAYLANKAEAFPKFTSILNELGHAYAYLKDNIDTARKIDTQAVLHAGHAQLVGLFDALAGSTSLKIDQQVIEDLQRIYQNDDSNGNEGIFVVRAVAAPELQLESIDTDAELLEIFLEEAQELDAALDESFNKWRADISNINALKVLQRHLHTIKGGARMAGIRSIGDLTHEAESVYEAFVENRRIPTAQWLEIMQIVQDTMSLQVLHIINHKKSFFASALIEQLQQFVKAQALPETVELIIPIPKTHFEPEAQSRVANNAHLSANVSDTLSLDMMIKQSWANGLPDPDILSVFLEEAEELTNRNKYLQLFLKDTNNTTALQALQRDLHTIKGGARMVTAAGIADLAHEMESVYTDFVDNRRPATKKVLELLVASHDWLADAISILRQHVNPPTPALLIEALQQFSKNPDSLKQIPKESLQSQHEALFIAREQQDSQYLAKDISEMPSMLSSTGEEDQSANNNEMIRISGGLIEHMINLSGESAINRARIDMGMSSLTNSIEDMGITVQRLADQLRRMEIELEAQILSQIDDELINHEGFDPLEMDQYSSLNQLSKSLTESASDLIDINHTLLEKTRDSESLLLQLSRTQTELQDGLMNSRMVPFTRLTPRLERIVRQTANELNKSVELTIINADDEMDRTILERITSPLEHMLRNAVDHGIENTSTRLKAGKERSGRITLEVNREGSEIVIQLIDDGRGIDVEAVRNKAISQGLIDANDNSLTDLDIMQYIFHAGLSTSKQVTQISGRGVGMDVVISEIRQLGGAVSVVSELGKGSRFTMRLPLTVAVSDALVVRAADRYYAIPLVQIERVVRINPEKLYDYYQSGDATLNFEDVDYRVRYLNEILSGNELNELVVNTNTSLPLIIIKNRSGQNIALQVDQIAGSRIEVVVKPLGQQLSNLPGISAATIMGDGSVMLILDLIALMRNAQLVKNISQSADSKRSRLEFKSTILVVDDSVTVRKVTSRFLERQGFTVAVAKDGIDAIEILQDMIPDMILLDIEMPRMDGFEVATQVRHSKRLQHIPIIMITSRTGEKHRERALEIGVNDYMGKPFQEQELLNKIQHILGQKVSVTYDG</sequence>
<feature type="modified residue" description="Phosphohistidine" evidence="9">
    <location>
        <position position="677"/>
    </location>
</feature>
<feature type="modified residue" description="4-aspartylphosphate" evidence="10">
    <location>
        <position position="2225"/>
    </location>
</feature>
<dbReference type="Pfam" id="PF01627">
    <property type="entry name" value="Hpt"/>
    <property type="match status" value="5"/>
</dbReference>
<dbReference type="Proteomes" id="UP000245655">
    <property type="component" value="Unassembled WGS sequence"/>
</dbReference>
<evidence type="ECO:0000259" key="15">
    <source>
        <dbReference type="PROSITE" id="PS50894"/>
    </source>
</evidence>
<dbReference type="CDD" id="cd17546">
    <property type="entry name" value="REC_hyHK_CKI1_RcsC-like"/>
    <property type="match status" value="1"/>
</dbReference>
<dbReference type="GO" id="GO:0006935">
    <property type="term" value="P:chemotaxis"/>
    <property type="evidence" value="ECO:0007669"/>
    <property type="project" value="InterPro"/>
</dbReference>
<dbReference type="PROSITE" id="PS50109">
    <property type="entry name" value="HIS_KIN"/>
    <property type="match status" value="1"/>
</dbReference>
<feature type="domain" description="Response regulatory" evidence="13">
    <location>
        <begin position="2176"/>
        <end position="2292"/>
    </location>
</feature>
<dbReference type="Pfam" id="PF01584">
    <property type="entry name" value="CheW"/>
    <property type="match status" value="1"/>
</dbReference>
<dbReference type="Gene3D" id="1.20.120.160">
    <property type="entry name" value="HPT domain"/>
    <property type="match status" value="5"/>
</dbReference>
<dbReference type="SUPFAM" id="SSF55874">
    <property type="entry name" value="ATPase domain of HSP90 chaperone/DNA topoisomerase II/histidine kinase"/>
    <property type="match status" value="1"/>
</dbReference>
<feature type="coiled-coil region" evidence="11">
    <location>
        <begin position="1726"/>
        <end position="1753"/>
    </location>
</feature>
<evidence type="ECO:0000256" key="4">
    <source>
        <dbReference type="ARBA" id="ARBA00022553"/>
    </source>
</evidence>
<dbReference type="Gene3D" id="3.40.50.2300">
    <property type="match status" value="1"/>
</dbReference>
<dbReference type="GO" id="GO:0005737">
    <property type="term" value="C:cytoplasm"/>
    <property type="evidence" value="ECO:0007669"/>
    <property type="project" value="InterPro"/>
</dbReference>
<dbReference type="FunFam" id="3.30.565.10:FF:000016">
    <property type="entry name" value="Chemotaxis protein CheA, putative"/>
    <property type="match status" value="1"/>
</dbReference>
<feature type="domain" description="CheW-like" evidence="14">
    <location>
        <begin position="2014"/>
        <end position="2156"/>
    </location>
</feature>
<evidence type="ECO:0000259" key="12">
    <source>
        <dbReference type="PROSITE" id="PS50109"/>
    </source>
</evidence>
<evidence type="ECO:0000256" key="9">
    <source>
        <dbReference type="PROSITE-ProRule" id="PRU00110"/>
    </source>
</evidence>
<feature type="modified residue" description="Phosphohistidine" evidence="9">
    <location>
        <position position="1554"/>
    </location>
</feature>
<dbReference type="SMART" id="SM00260">
    <property type="entry name" value="CheW"/>
    <property type="match status" value="1"/>
</dbReference>
<dbReference type="InterPro" id="IPR036641">
    <property type="entry name" value="HPT_dom_sf"/>
</dbReference>
<feature type="domain" description="HPt" evidence="15">
    <location>
        <begin position="1037"/>
        <end position="1140"/>
    </location>
</feature>
<dbReference type="GeneID" id="60255722"/>
<feature type="domain" description="HPt" evidence="15">
    <location>
        <begin position="1330"/>
        <end position="1437"/>
    </location>
</feature>